<reference evidence="2 3" key="1">
    <citation type="submission" date="2021-02" db="EMBL/GenBank/DDBJ databases">
        <title>Paracoccus methylovroum sp.nov., a new methanol and methylamine utilizing methylotrophic denitrifer.</title>
        <authorList>
            <person name="Timsy T."/>
            <person name="Behrendt U."/>
            <person name="Ulrich A."/>
            <person name="Spanner T."/>
            <person name="Foesel B.U."/>
            <person name="Horn M.A."/>
            <person name="Kolb S."/>
        </authorList>
    </citation>
    <scope>NUCLEOTIDE SEQUENCE [LARGE SCALE GENOMIC DNA]</scope>
    <source>
        <strain evidence="2 3">H4-D09</strain>
    </source>
</reference>
<evidence type="ECO:0000259" key="1">
    <source>
        <dbReference type="Pfam" id="PF01370"/>
    </source>
</evidence>
<dbReference type="SUPFAM" id="SSF51735">
    <property type="entry name" value="NAD(P)-binding Rossmann-fold domains"/>
    <property type="match status" value="1"/>
</dbReference>
<feature type="domain" description="NAD-dependent epimerase/dehydratase" evidence="1">
    <location>
        <begin position="4"/>
        <end position="245"/>
    </location>
</feature>
<dbReference type="InterPro" id="IPR050177">
    <property type="entry name" value="Lipid_A_modif_metabolic_enz"/>
</dbReference>
<dbReference type="PANTHER" id="PTHR43245">
    <property type="entry name" value="BIFUNCTIONAL POLYMYXIN RESISTANCE PROTEIN ARNA"/>
    <property type="match status" value="1"/>
</dbReference>
<sequence length="321" mass="33721">MTTLVTGAGLIGSAAAELLAARGGRVVVLDIRRPEALPEGIAFEAADITDADALDRIIAAHGIREVIHTAALLSSALRADPLTGLRVNLLGTTTVLEAARRHALRRVVLVSSTTVLYAGFPTLGPAPIPEDAALHLISQRPGSLYAISKLAGEQLGLLYRDLHGVDTVSLRYGAVIGGRRADQTSVPGRLFSTLVTAAREGRTLRLDDPLLVWAGPEEFVDVRDCAGAAVAALDAARPALGVYNITHPGQWTLDAVIAAVAQTHGPLAVDYDRDVSTGFAGFPHPRPAPSAIDAALDELGFSPHHDLPDSLRYWWASGSGD</sequence>
<dbReference type="RefSeq" id="WP_205296107.1">
    <property type="nucleotide sequence ID" value="NZ_CP070371.1"/>
</dbReference>
<protein>
    <submittedName>
        <fullName evidence="2">NAD(P)-dependent oxidoreductase</fullName>
    </submittedName>
</protein>
<dbReference type="EMBL" id="CP070371">
    <property type="protein sequence ID" value="QRZ15148.1"/>
    <property type="molecule type" value="Genomic_DNA"/>
</dbReference>
<dbReference type="InterPro" id="IPR001509">
    <property type="entry name" value="Epimerase_deHydtase"/>
</dbReference>
<organism evidence="2 3">
    <name type="scientific">Paracoccus methylovorus</name>
    <dbReference type="NCBI Taxonomy" id="2812658"/>
    <lineage>
        <taxon>Bacteria</taxon>
        <taxon>Pseudomonadati</taxon>
        <taxon>Pseudomonadota</taxon>
        <taxon>Alphaproteobacteria</taxon>
        <taxon>Rhodobacterales</taxon>
        <taxon>Paracoccaceae</taxon>
        <taxon>Paracoccus</taxon>
    </lineage>
</organism>
<proteinExistence type="predicted"/>
<keyword evidence="3" id="KW-1185">Reference proteome</keyword>
<gene>
    <name evidence="2" type="ORF">JWJ88_19655</name>
</gene>
<dbReference type="Gene3D" id="3.40.50.720">
    <property type="entry name" value="NAD(P)-binding Rossmann-like Domain"/>
    <property type="match status" value="1"/>
</dbReference>
<evidence type="ECO:0000313" key="2">
    <source>
        <dbReference type="EMBL" id="QRZ15148.1"/>
    </source>
</evidence>
<evidence type="ECO:0000313" key="3">
    <source>
        <dbReference type="Proteomes" id="UP000663629"/>
    </source>
</evidence>
<name>A0ABX7JP99_9RHOB</name>
<dbReference type="InterPro" id="IPR036291">
    <property type="entry name" value="NAD(P)-bd_dom_sf"/>
</dbReference>
<dbReference type="Proteomes" id="UP000663629">
    <property type="component" value="Chromosome 2"/>
</dbReference>
<accession>A0ABX7JP99</accession>
<dbReference type="Pfam" id="PF01370">
    <property type="entry name" value="Epimerase"/>
    <property type="match status" value="1"/>
</dbReference>